<accession>A0AAV3QAX4</accession>
<evidence type="ECO:0000313" key="2">
    <source>
        <dbReference type="Proteomes" id="UP001454036"/>
    </source>
</evidence>
<dbReference type="Proteomes" id="UP001454036">
    <property type="component" value="Unassembled WGS sequence"/>
</dbReference>
<proteinExistence type="predicted"/>
<protein>
    <submittedName>
        <fullName evidence="1">Uncharacterized protein</fullName>
    </submittedName>
</protein>
<comment type="caution">
    <text evidence="1">The sequence shown here is derived from an EMBL/GenBank/DDBJ whole genome shotgun (WGS) entry which is preliminary data.</text>
</comment>
<evidence type="ECO:0000313" key="1">
    <source>
        <dbReference type="EMBL" id="GAA0161204.1"/>
    </source>
</evidence>
<keyword evidence="2" id="KW-1185">Reference proteome</keyword>
<dbReference type="EMBL" id="BAABME010004107">
    <property type="protein sequence ID" value="GAA0161204.1"/>
    <property type="molecule type" value="Genomic_DNA"/>
</dbReference>
<name>A0AAV3QAX4_LITER</name>
<gene>
    <name evidence="1" type="ORF">LIER_17571</name>
</gene>
<organism evidence="1 2">
    <name type="scientific">Lithospermum erythrorhizon</name>
    <name type="common">Purple gromwell</name>
    <name type="synonym">Lithospermum officinale var. erythrorhizon</name>
    <dbReference type="NCBI Taxonomy" id="34254"/>
    <lineage>
        <taxon>Eukaryota</taxon>
        <taxon>Viridiplantae</taxon>
        <taxon>Streptophyta</taxon>
        <taxon>Embryophyta</taxon>
        <taxon>Tracheophyta</taxon>
        <taxon>Spermatophyta</taxon>
        <taxon>Magnoliopsida</taxon>
        <taxon>eudicotyledons</taxon>
        <taxon>Gunneridae</taxon>
        <taxon>Pentapetalae</taxon>
        <taxon>asterids</taxon>
        <taxon>lamiids</taxon>
        <taxon>Boraginales</taxon>
        <taxon>Boraginaceae</taxon>
        <taxon>Boraginoideae</taxon>
        <taxon>Lithospermeae</taxon>
        <taxon>Lithospermum</taxon>
    </lineage>
</organism>
<dbReference type="PANTHER" id="PTHR33240:SF8">
    <property type="entry name" value="OS03G0439900 PROTEIN"/>
    <property type="match status" value="1"/>
</dbReference>
<reference evidence="1 2" key="1">
    <citation type="submission" date="2024-01" db="EMBL/GenBank/DDBJ databases">
        <title>The complete chloroplast genome sequence of Lithospermum erythrorhizon: insights into the phylogenetic relationship among Boraginaceae species and the maternal lineages of purple gromwells.</title>
        <authorList>
            <person name="Okada T."/>
            <person name="Watanabe K."/>
        </authorList>
    </citation>
    <scope>NUCLEOTIDE SEQUENCE [LARGE SCALE GENOMIC DNA]</scope>
</reference>
<sequence>MIQGFNQGGEQTLGKVSLHLVIGESKTTSWFHVIDAKVAYNILLGRPWIHSSNTIPSTLYQCLKYCEDGMEKTVKADENLFMVEESHFSDTKYYKKRDKSKLMEEPEAPRCLRHLKRLLQPCRKHRRI</sequence>
<dbReference type="AlphaFoldDB" id="A0AAV3QAX4"/>
<dbReference type="PANTHER" id="PTHR33240">
    <property type="entry name" value="OS08G0508500 PROTEIN"/>
    <property type="match status" value="1"/>
</dbReference>